<protein>
    <recommendedName>
        <fullName evidence="5">HSF-type DNA-binding domain-containing protein</fullName>
    </recommendedName>
</protein>
<keyword evidence="3" id="KW-0539">Nucleus</keyword>
<evidence type="ECO:0000256" key="1">
    <source>
        <dbReference type="ARBA" id="ARBA00004123"/>
    </source>
</evidence>
<dbReference type="GO" id="GO:0003700">
    <property type="term" value="F:DNA-binding transcription factor activity"/>
    <property type="evidence" value="ECO:0007669"/>
    <property type="project" value="InterPro"/>
</dbReference>
<dbReference type="Proteomes" id="UP000794436">
    <property type="component" value="Unassembled WGS sequence"/>
</dbReference>
<comment type="similarity">
    <text evidence="4">Belongs to the HSF family.</text>
</comment>
<dbReference type="AlphaFoldDB" id="A0A8K1FE05"/>
<accession>A0A8K1FE05</accession>
<gene>
    <name evidence="6" type="ORF">Poli38472_000042</name>
</gene>
<dbReference type="PRINTS" id="PR00056">
    <property type="entry name" value="HSFDOMAIN"/>
</dbReference>
<dbReference type="PANTHER" id="PTHR10015:SF427">
    <property type="entry name" value="HEAT SHOCK FACTOR PROTEIN"/>
    <property type="match status" value="1"/>
</dbReference>
<evidence type="ECO:0000313" key="6">
    <source>
        <dbReference type="EMBL" id="TMW60000.1"/>
    </source>
</evidence>
<keyword evidence="2" id="KW-0238">DNA-binding</keyword>
<dbReference type="OrthoDB" id="60033at2759"/>
<comment type="caution">
    <text evidence="6">The sequence shown here is derived from an EMBL/GenBank/DDBJ whole genome shotgun (WGS) entry which is preliminary data.</text>
</comment>
<dbReference type="InterPro" id="IPR000232">
    <property type="entry name" value="HSF_DNA-bd"/>
</dbReference>
<evidence type="ECO:0000256" key="4">
    <source>
        <dbReference type="RuleBase" id="RU004020"/>
    </source>
</evidence>
<dbReference type="SUPFAM" id="SSF46785">
    <property type="entry name" value="Winged helix' DNA-binding domain"/>
    <property type="match status" value="1"/>
</dbReference>
<proteinExistence type="inferred from homology"/>
<dbReference type="SMART" id="SM00415">
    <property type="entry name" value="HSF"/>
    <property type="match status" value="1"/>
</dbReference>
<comment type="subcellular location">
    <subcellularLocation>
        <location evidence="1">Nucleus</location>
    </subcellularLocation>
</comment>
<dbReference type="Gene3D" id="1.10.10.10">
    <property type="entry name" value="Winged helix-like DNA-binding domain superfamily/Winged helix DNA-binding domain"/>
    <property type="match status" value="1"/>
</dbReference>
<sequence length="306" mass="34506">MRMRSASYPEKMTLATPTATPFVVAMPAKKAVSATRVPKFLRCLYDILHNEDQSILSWSKDGTHFQIYNTKRLEVEVLPKYFKHGKFASFQRQLNNFGFRKWTKTQSNVCTFSHHHYVQRHPQQLVDLVIQHNETMAKSEAKGAAKQTQCVSHGKRKRSESESEACVVAKAIKKEVVSSPASGSFTNQRPASLPIANLSKIEESAFDFEVESWNVISDITPIVWATKPHVMIKTESGNETPTSVCGYADITFDFTIEEIDDILETTSSLADDPVLSSGRDAPVTTWEAELFKHELDVYTPDSDLWV</sequence>
<reference evidence="6" key="1">
    <citation type="submission" date="2019-03" db="EMBL/GenBank/DDBJ databases">
        <title>Long read genome sequence of the mycoparasitic Pythium oligandrum ATCC 38472 isolated from sugarbeet rhizosphere.</title>
        <authorList>
            <person name="Gaulin E."/>
        </authorList>
    </citation>
    <scope>NUCLEOTIDE SEQUENCE</scope>
    <source>
        <strain evidence="6">ATCC 38472_TT</strain>
    </source>
</reference>
<organism evidence="6 7">
    <name type="scientific">Pythium oligandrum</name>
    <name type="common">Mycoparasitic fungus</name>
    <dbReference type="NCBI Taxonomy" id="41045"/>
    <lineage>
        <taxon>Eukaryota</taxon>
        <taxon>Sar</taxon>
        <taxon>Stramenopiles</taxon>
        <taxon>Oomycota</taxon>
        <taxon>Peronosporomycetes</taxon>
        <taxon>Pythiales</taxon>
        <taxon>Pythiaceae</taxon>
        <taxon>Pythium</taxon>
    </lineage>
</organism>
<feature type="domain" description="HSF-type DNA-binding" evidence="5">
    <location>
        <begin position="36"/>
        <end position="132"/>
    </location>
</feature>
<dbReference type="GO" id="GO:0005634">
    <property type="term" value="C:nucleus"/>
    <property type="evidence" value="ECO:0007669"/>
    <property type="project" value="UniProtKB-SubCell"/>
</dbReference>
<dbReference type="PANTHER" id="PTHR10015">
    <property type="entry name" value="HEAT SHOCK TRANSCRIPTION FACTOR"/>
    <property type="match status" value="1"/>
</dbReference>
<evidence type="ECO:0000313" key="7">
    <source>
        <dbReference type="Proteomes" id="UP000794436"/>
    </source>
</evidence>
<dbReference type="EMBL" id="SPLM01000108">
    <property type="protein sequence ID" value="TMW60000.1"/>
    <property type="molecule type" value="Genomic_DNA"/>
</dbReference>
<keyword evidence="7" id="KW-1185">Reference proteome</keyword>
<evidence type="ECO:0000259" key="5">
    <source>
        <dbReference type="SMART" id="SM00415"/>
    </source>
</evidence>
<evidence type="ECO:0000256" key="2">
    <source>
        <dbReference type="ARBA" id="ARBA00023125"/>
    </source>
</evidence>
<dbReference type="Pfam" id="PF00447">
    <property type="entry name" value="HSF_DNA-bind"/>
    <property type="match status" value="1"/>
</dbReference>
<dbReference type="GO" id="GO:0043565">
    <property type="term" value="F:sequence-specific DNA binding"/>
    <property type="evidence" value="ECO:0007669"/>
    <property type="project" value="InterPro"/>
</dbReference>
<name>A0A8K1FE05_PYTOL</name>
<dbReference type="InterPro" id="IPR036390">
    <property type="entry name" value="WH_DNA-bd_sf"/>
</dbReference>
<dbReference type="FunFam" id="1.10.10.10:FF:000286">
    <property type="entry name" value="Heat shock transcription factor"/>
    <property type="match status" value="1"/>
</dbReference>
<evidence type="ECO:0000256" key="3">
    <source>
        <dbReference type="ARBA" id="ARBA00023242"/>
    </source>
</evidence>
<dbReference type="InterPro" id="IPR036388">
    <property type="entry name" value="WH-like_DNA-bd_sf"/>
</dbReference>